<dbReference type="EMBL" id="RWIS01000024">
    <property type="protein sequence ID" value="RSK23831.1"/>
    <property type="molecule type" value="Genomic_DNA"/>
</dbReference>
<organism evidence="2 3">
    <name type="scientific">Hymenobacter metallilatus</name>
    <dbReference type="NCBI Taxonomy" id="2493666"/>
    <lineage>
        <taxon>Bacteria</taxon>
        <taxon>Pseudomonadati</taxon>
        <taxon>Bacteroidota</taxon>
        <taxon>Cytophagia</taxon>
        <taxon>Cytophagales</taxon>
        <taxon>Hymenobacteraceae</taxon>
        <taxon>Hymenobacter</taxon>
    </lineage>
</organism>
<protein>
    <recommendedName>
        <fullName evidence="1">Transposase IS200-like domain-containing protein</fullName>
    </recommendedName>
</protein>
<dbReference type="InterPro" id="IPR002686">
    <property type="entry name" value="Transposase_17"/>
</dbReference>
<dbReference type="OrthoDB" id="9794403at2"/>
<dbReference type="SUPFAM" id="SSF143422">
    <property type="entry name" value="Transposase IS200-like"/>
    <property type="match status" value="1"/>
</dbReference>
<accession>A0A428IXN9</accession>
<proteinExistence type="predicted"/>
<dbReference type="AlphaFoldDB" id="A0A428IXN9"/>
<keyword evidence="3" id="KW-1185">Reference proteome</keyword>
<dbReference type="GO" id="GO:0004803">
    <property type="term" value="F:transposase activity"/>
    <property type="evidence" value="ECO:0007669"/>
    <property type="project" value="InterPro"/>
</dbReference>
<name>A0A428IXN9_9BACT</name>
<gene>
    <name evidence="2" type="ORF">EI290_21945</name>
</gene>
<comment type="caution">
    <text evidence="2">The sequence shown here is derived from an EMBL/GenBank/DDBJ whole genome shotgun (WGS) entry which is preliminary data.</text>
</comment>
<dbReference type="RefSeq" id="WP_125433795.1">
    <property type="nucleotide sequence ID" value="NZ_RWIS01000024.1"/>
</dbReference>
<dbReference type="GO" id="GO:0006313">
    <property type="term" value="P:DNA transposition"/>
    <property type="evidence" value="ECO:0007669"/>
    <property type="project" value="InterPro"/>
</dbReference>
<dbReference type="InterPro" id="IPR036515">
    <property type="entry name" value="Transposase_17_sf"/>
</dbReference>
<dbReference type="GO" id="GO:0003677">
    <property type="term" value="F:DNA binding"/>
    <property type="evidence" value="ECO:0007669"/>
    <property type="project" value="InterPro"/>
</dbReference>
<feature type="domain" description="Transposase IS200-like" evidence="1">
    <location>
        <begin position="5"/>
        <end position="59"/>
    </location>
</feature>
<evidence type="ECO:0000313" key="2">
    <source>
        <dbReference type="EMBL" id="RSK23831.1"/>
    </source>
</evidence>
<reference evidence="2 3" key="1">
    <citation type="submission" date="2018-12" db="EMBL/GenBank/DDBJ databases">
        <authorList>
            <person name="Feng G."/>
            <person name="Zhu H."/>
        </authorList>
    </citation>
    <scope>NUCLEOTIDE SEQUENCE [LARGE SCALE GENOMIC DNA]</scope>
    <source>
        <strain evidence="2 3">9PBR-2</strain>
    </source>
</reference>
<sequence>MAKQDVSGHSFCVMSNHVHAVVQLPLELSDSLASLMQQLKGAPAREANQLLQRCGAFWQHESLRPYTA</sequence>
<dbReference type="Gene3D" id="3.30.70.1290">
    <property type="entry name" value="Transposase IS200-like"/>
    <property type="match status" value="1"/>
</dbReference>
<evidence type="ECO:0000259" key="1">
    <source>
        <dbReference type="Pfam" id="PF01797"/>
    </source>
</evidence>
<dbReference type="Pfam" id="PF01797">
    <property type="entry name" value="Y1_Tnp"/>
    <property type="match status" value="1"/>
</dbReference>
<evidence type="ECO:0000313" key="3">
    <source>
        <dbReference type="Proteomes" id="UP000280066"/>
    </source>
</evidence>
<dbReference type="Proteomes" id="UP000280066">
    <property type="component" value="Unassembled WGS sequence"/>
</dbReference>